<dbReference type="KEGG" id="sog:RA178_06285"/>
<accession>A0AA50KF16</accession>
<dbReference type="EMBL" id="CP132914">
    <property type="protein sequence ID" value="WMB74220.1"/>
    <property type="molecule type" value="Genomic_DNA"/>
</dbReference>
<dbReference type="Proteomes" id="UP001236800">
    <property type="component" value="Chromosome"/>
</dbReference>
<proteinExistence type="predicted"/>
<dbReference type="GeneID" id="301338775"/>
<gene>
    <name evidence="1" type="ORF">RA178_06285</name>
</gene>
<dbReference type="AlphaFoldDB" id="A0AA50KF16"/>
<dbReference type="RefSeq" id="WP_306684956.1">
    <property type="nucleotide sequence ID" value="NZ_CP132914.1"/>
</dbReference>
<name>A0AA50KF16_9GAMM</name>
<protein>
    <submittedName>
        <fullName evidence="1">Uncharacterized protein</fullName>
    </submittedName>
</protein>
<organism evidence="1">
    <name type="scientific">Shewanella oncorhynchi</name>
    <dbReference type="NCBI Taxonomy" id="2726434"/>
    <lineage>
        <taxon>Bacteria</taxon>
        <taxon>Pseudomonadati</taxon>
        <taxon>Pseudomonadota</taxon>
        <taxon>Gammaproteobacteria</taxon>
        <taxon>Alteromonadales</taxon>
        <taxon>Shewanellaceae</taxon>
        <taxon>Shewanella</taxon>
    </lineage>
</organism>
<reference evidence="1" key="1">
    <citation type="submission" date="2023-08" db="EMBL/GenBank/DDBJ databases">
        <title>Complete genome sequence of Shewanella oncorhynchi Z-P2, a siderophore putrebactin-producing bacterium.</title>
        <authorList>
            <person name="Zhang Y."/>
        </authorList>
    </citation>
    <scope>NUCLEOTIDE SEQUENCE</scope>
    <source>
        <strain evidence="1">Z-P2</strain>
    </source>
</reference>
<sequence length="128" mass="14449">MIEENFIRFLSSAFPSVPVYSFFIPEDAPSPAFCIENAGYGVAVARYNNKNVSNRTIKLTVSSKNVSDIYNDLDLRKYIENTNTVGELTVLGMKINTFSDNFVPELKIYERTYNVSVKLTETQTNLGD</sequence>
<evidence type="ECO:0000313" key="1">
    <source>
        <dbReference type="EMBL" id="WMB74220.1"/>
    </source>
</evidence>